<evidence type="ECO:0000313" key="1">
    <source>
        <dbReference type="EMBL" id="MFC7326717.1"/>
    </source>
</evidence>
<dbReference type="Proteomes" id="UP001596540">
    <property type="component" value="Unassembled WGS sequence"/>
</dbReference>
<sequence length="132" mass="14805">MSGGEASAGDRDERDRRLVVERLEAAGWEMAVGAVTLSRAALTYPRGRMVLEIERHHERPELLFNLVDPRGGELTVFPVYGDRLADTLDAIVGFQDRIGPDDYREVLRELVAACPEVYVQADEDDEPRLLIP</sequence>
<accession>A0ABW2KCE6</accession>
<evidence type="ECO:0000313" key="2">
    <source>
        <dbReference type="Proteomes" id="UP001596540"/>
    </source>
</evidence>
<keyword evidence="2" id="KW-1185">Reference proteome</keyword>
<comment type="caution">
    <text evidence="1">The sequence shown here is derived from an EMBL/GenBank/DDBJ whole genome shotgun (WGS) entry which is preliminary data.</text>
</comment>
<organism evidence="1 2">
    <name type="scientific">Marinactinospora rubrisoli</name>
    <dbReference type="NCBI Taxonomy" id="2715399"/>
    <lineage>
        <taxon>Bacteria</taxon>
        <taxon>Bacillati</taxon>
        <taxon>Actinomycetota</taxon>
        <taxon>Actinomycetes</taxon>
        <taxon>Streptosporangiales</taxon>
        <taxon>Nocardiopsidaceae</taxon>
        <taxon>Marinactinospora</taxon>
    </lineage>
</organism>
<name>A0ABW2KCE6_9ACTN</name>
<dbReference type="RefSeq" id="WP_379868594.1">
    <property type="nucleotide sequence ID" value="NZ_JBHTBH010000001.1"/>
</dbReference>
<reference evidence="2" key="1">
    <citation type="journal article" date="2019" name="Int. J. Syst. Evol. Microbiol.">
        <title>The Global Catalogue of Microorganisms (GCM) 10K type strain sequencing project: providing services to taxonomists for standard genome sequencing and annotation.</title>
        <authorList>
            <consortium name="The Broad Institute Genomics Platform"/>
            <consortium name="The Broad Institute Genome Sequencing Center for Infectious Disease"/>
            <person name="Wu L."/>
            <person name="Ma J."/>
        </authorList>
    </citation>
    <scope>NUCLEOTIDE SEQUENCE [LARGE SCALE GENOMIC DNA]</scope>
    <source>
        <strain evidence="2">CGMCC 4.7382</strain>
    </source>
</reference>
<gene>
    <name evidence="1" type="ORF">ACFQRF_03090</name>
</gene>
<dbReference type="EMBL" id="JBHTBH010000001">
    <property type="protein sequence ID" value="MFC7326717.1"/>
    <property type="molecule type" value="Genomic_DNA"/>
</dbReference>
<protein>
    <submittedName>
        <fullName evidence="1">Uncharacterized protein</fullName>
    </submittedName>
</protein>
<proteinExistence type="predicted"/>